<evidence type="ECO:0000313" key="3">
    <source>
        <dbReference type="EMBL" id="MQM24122.1"/>
    </source>
</evidence>
<name>A0A6L5G1R9_9ACTN</name>
<accession>A0A6L5G1R9</accession>
<evidence type="ECO:0000256" key="1">
    <source>
        <dbReference type="SAM" id="MobiDB-lite"/>
    </source>
</evidence>
<dbReference type="AlphaFoldDB" id="A0A6L5G1R9"/>
<organism evidence="3 4">
    <name type="scientific">Glycomyces albidus</name>
    <dbReference type="NCBI Taxonomy" id="2656774"/>
    <lineage>
        <taxon>Bacteria</taxon>
        <taxon>Bacillati</taxon>
        <taxon>Actinomycetota</taxon>
        <taxon>Actinomycetes</taxon>
        <taxon>Glycomycetales</taxon>
        <taxon>Glycomycetaceae</taxon>
        <taxon>Glycomyces</taxon>
    </lineage>
</organism>
<protein>
    <submittedName>
        <fullName evidence="3">Heavy-metal-associated domain-containing protein</fullName>
    </submittedName>
</protein>
<feature type="region of interest" description="Disordered" evidence="1">
    <location>
        <begin position="297"/>
        <end position="330"/>
    </location>
</feature>
<evidence type="ECO:0000313" key="4">
    <source>
        <dbReference type="Proteomes" id="UP000477750"/>
    </source>
</evidence>
<dbReference type="RefSeq" id="WP_153023315.1">
    <property type="nucleotide sequence ID" value="NZ_WIAO01000001.1"/>
</dbReference>
<gene>
    <name evidence="3" type="ORF">GFD30_00805</name>
</gene>
<dbReference type="EMBL" id="WIAO01000001">
    <property type="protein sequence ID" value="MQM24122.1"/>
    <property type="molecule type" value="Genomic_DNA"/>
</dbReference>
<feature type="signal peptide" evidence="2">
    <location>
        <begin position="1"/>
        <end position="25"/>
    </location>
</feature>
<reference evidence="3 4" key="1">
    <citation type="submission" date="2019-10" db="EMBL/GenBank/DDBJ databases">
        <title>Glycomyces albidus sp. nov., a novel actinomycete isolated from rhizosphere soil of wheat (Triticum aestivum L.).</title>
        <authorList>
            <person name="Qian L."/>
        </authorList>
    </citation>
    <scope>NUCLEOTIDE SEQUENCE [LARGE SCALE GENOMIC DNA]</scope>
    <source>
        <strain evidence="3 4">NEAU-7082</strain>
    </source>
</reference>
<proteinExistence type="predicted"/>
<dbReference type="Proteomes" id="UP000477750">
    <property type="component" value="Unassembled WGS sequence"/>
</dbReference>
<keyword evidence="2" id="KW-0732">Signal</keyword>
<feature type="compositionally biased region" description="Basic and acidic residues" evidence="1">
    <location>
        <begin position="319"/>
        <end position="330"/>
    </location>
</feature>
<keyword evidence="4" id="KW-1185">Reference proteome</keyword>
<sequence length="330" mass="35006">MKTPVRLGAFGLGLAALFGGTFALAANVVPDGVVEDRLADAEPEHDMDMETEVEDHGGHEADPVRGLSIEQDGYLMSEVAAPQTVGEAGVLAFGITAPDGGPLTEYTESHEKDLHLIVVRADGAEFRHVHPEFDGQTWSLPWSWDQPGTYRVFADFVPGDAAEELDVTLSQTVEVAGHYTPRETNPVTRTASVDGFDVTLTGDLAAGTTTELTVEVTKDGAPVTALEPYLGAWGHLVALREGDLGYLHVHPEGDEPEPGTTSGPAIIFATAAPTEGRYLLYLDFQVDGQVHTAPFVLDTDGTAPAEPGHEDPTESASPHGHDGTEPSHDD</sequence>
<evidence type="ECO:0000256" key="2">
    <source>
        <dbReference type="SAM" id="SignalP"/>
    </source>
</evidence>
<feature type="chain" id="PRO_5026760164" evidence="2">
    <location>
        <begin position="26"/>
        <end position="330"/>
    </location>
</feature>
<comment type="caution">
    <text evidence="3">The sequence shown here is derived from an EMBL/GenBank/DDBJ whole genome shotgun (WGS) entry which is preliminary data.</text>
</comment>